<keyword evidence="5" id="KW-0812">Transmembrane</keyword>
<keyword evidence="11" id="KW-0876">Taxol biosynthesis</keyword>
<dbReference type="GO" id="GO:0016020">
    <property type="term" value="C:membrane"/>
    <property type="evidence" value="ECO:0007669"/>
    <property type="project" value="UniProtKB-SubCell"/>
</dbReference>
<dbReference type="InterPro" id="IPR002401">
    <property type="entry name" value="Cyt_P450_E_grp-I"/>
</dbReference>
<comment type="subcellular location">
    <subcellularLocation>
        <location evidence="1">Membrane</location>
    </subcellularLocation>
</comment>
<comment type="cofactor">
    <cofactor evidence="13">
        <name>heme</name>
        <dbReference type="ChEBI" id="CHEBI:30413"/>
    </cofactor>
</comment>
<comment type="pathway">
    <text evidence="2">Alkaloid biosynthesis; taxol biosynthesis.</text>
</comment>
<dbReference type="PROSITE" id="PS00086">
    <property type="entry name" value="CYTOCHROME_P450"/>
    <property type="match status" value="1"/>
</dbReference>
<comment type="similarity">
    <text evidence="3 14">Belongs to the cytochrome P450 family.</text>
</comment>
<evidence type="ECO:0000256" key="5">
    <source>
        <dbReference type="ARBA" id="ARBA00022692"/>
    </source>
</evidence>
<keyword evidence="7" id="KW-1133">Transmembrane helix</keyword>
<dbReference type="PRINTS" id="PR00385">
    <property type="entry name" value="P450"/>
</dbReference>
<keyword evidence="12" id="KW-0472">Membrane</keyword>
<dbReference type="GO" id="GO:0004497">
    <property type="term" value="F:monooxygenase activity"/>
    <property type="evidence" value="ECO:0007669"/>
    <property type="project" value="UniProtKB-KW"/>
</dbReference>
<dbReference type="PRINTS" id="PR00463">
    <property type="entry name" value="EP450I"/>
</dbReference>
<evidence type="ECO:0000256" key="2">
    <source>
        <dbReference type="ARBA" id="ARBA00005122"/>
    </source>
</evidence>
<keyword evidence="8 14" id="KW-0560">Oxidoreductase</keyword>
<evidence type="ECO:0000256" key="3">
    <source>
        <dbReference type="ARBA" id="ARBA00010617"/>
    </source>
</evidence>
<evidence type="ECO:0000256" key="9">
    <source>
        <dbReference type="ARBA" id="ARBA00023004"/>
    </source>
</evidence>
<organism evidence="15">
    <name type="scientific">Wollemia nobilis</name>
    <dbReference type="NCBI Taxonomy" id="56998"/>
    <lineage>
        <taxon>Eukaryota</taxon>
        <taxon>Viridiplantae</taxon>
        <taxon>Streptophyta</taxon>
        <taxon>Embryophyta</taxon>
        <taxon>Tracheophyta</taxon>
        <taxon>Spermatophyta</taxon>
        <taxon>Pinopsida</taxon>
        <taxon>Pinidae</taxon>
        <taxon>Conifers II</taxon>
        <taxon>Araucariales</taxon>
        <taxon>Araucariaceae</taxon>
        <taxon>Wollemia</taxon>
    </lineage>
</organism>
<evidence type="ECO:0000313" key="15">
    <source>
        <dbReference type="EMBL" id="JAG86597.1"/>
    </source>
</evidence>
<sequence length="520" mass="59072">MERIFWALGVVCGGLLLFMLDVARVIWWKPLQVKKCFESQGIRGPPYRLFYGNTSDIGRMRKEESSNPMPVLSNDIVPKVLPHYHRWTKAYGQDFIHWIGSRTRLNVPYPELIKEIMLNKFGHYEKIRSNNPLARQLVGQGLVGLRGEKWAQHRRTVNPAFRMELLKGMIPTMVKSSANMLEQWGKLVISGASEIEVLKEFCNLTADVIARAAFGSSYADGGHIFNMQAKQMVLISELIGGVYIPGFRFLPTKKNRQRWHLEKEIRRCLRQVIESRKNIAAIEKSGCYGTDLLGLMMSASKEHVGDNLKGNTSMSVEEIVDECKTFYFAGHETSSMLLTWTMILLGIHQDWQERARREVLEVCGKDNYPNADSISCLKTVEMILNETLRLYPPVLLITRQTYKPMKLGKLSIPTGTELMIPIVAIHHDPILWGNDVNDFNPERFSKGIAKAAKHPMTFMPFGLGPTTCVGQNFALLEAKVALAMILQRFSFVISPSYTHSPMQLLTMRPQYGAQIILHMG</sequence>
<dbReference type="Pfam" id="PF00067">
    <property type="entry name" value="p450"/>
    <property type="match status" value="1"/>
</dbReference>
<evidence type="ECO:0000256" key="6">
    <source>
        <dbReference type="ARBA" id="ARBA00022723"/>
    </source>
</evidence>
<protein>
    <submittedName>
        <fullName evidence="15">TSA: Wollemia nobilis Ref_Wollemi_Transcript_14844_1899 transcribed RNA sequence</fullName>
    </submittedName>
</protein>
<evidence type="ECO:0000256" key="1">
    <source>
        <dbReference type="ARBA" id="ARBA00004370"/>
    </source>
</evidence>
<dbReference type="SUPFAM" id="SSF48264">
    <property type="entry name" value="Cytochrome P450"/>
    <property type="match status" value="1"/>
</dbReference>
<dbReference type="Gene3D" id="1.10.630.10">
    <property type="entry name" value="Cytochrome P450"/>
    <property type="match status" value="1"/>
</dbReference>
<evidence type="ECO:0000256" key="7">
    <source>
        <dbReference type="ARBA" id="ARBA00022989"/>
    </source>
</evidence>
<evidence type="ECO:0000256" key="8">
    <source>
        <dbReference type="ARBA" id="ARBA00023002"/>
    </source>
</evidence>
<dbReference type="GO" id="GO:0005506">
    <property type="term" value="F:iron ion binding"/>
    <property type="evidence" value="ECO:0007669"/>
    <property type="project" value="InterPro"/>
</dbReference>
<dbReference type="FunFam" id="1.10.630.10:FF:000029">
    <property type="entry name" value="Cytochrome P450 734A1"/>
    <property type="match status" value="1"/>
</dbReference>
<evidence type="ECO:0000256" key="12">
    <source>
        <dbReference type="ARBA" id="ARBA00023136"/>
    </source>
</evidence>
<dbReference type="PANTHER" id="PTHR24282:SF211">
    <property type="entry name" value="CYTOCHROME P450-RELATED"/>
    <property type="match status" value="1"/>
</dbReference>
<name>A0A0C9S3Q0_9CONI</name>
<dbReference type="GO" id="GO:0020037">
    <property type="term" value="F:heme binding"/>
    <property type="evidence" value="ECO:0007669"/>
    <property type="project" value="InterPro"/>
</dbReference>
<dbReference type="EMBL" id="GCHU01014760">
    <property type="protein sequence ID" value="JAG86597.1"/>
    <property type="molecule type" value="Transcribed_RNA"/>
</dbReference>
<dbReference type="GO" id="GO:0042617">
    <property type="term" value="P:paclitaxel biosynthetic process"/>
    <property type="evidence" value="ECO:0007669"/>
    <property type="project" value="UniProtKB-UniPathway"/>
</dbReference>
<evidence type="ECO:0000256" key="11">
    <source>
        <dbReference type="ARBA" id="ARBA00023059"/>
    </source>
</evidence>
<keyword evidence="6 13" id="KW-0479">Metal-binding</keyword>
<proteinExistence type="inferred from homology"/>
<dbReference type="PANTHER" id="PTHR24282">
    <property type="entry name" value="CYTOCHROME P450 FAMILY MEMBER"/>
    <property type="match status" value="1"/>
</dbReference>
<keyword evidence="10 14" id="KW-0503">Monooxygenase</keyword>
<accession>A0A0C9S3Q0</accession>
<evidence type="ECO:0000256" key="10">
    <source>
        <dbReference type="ARBA" id="ARBA00023033"/>
    </source>
</evidence>
<dbReference type="InterPro" id="IPR050665">
    <property type="entry name" value="Cytochrome_P450_Monooxygen"/>
</dbReference>
<dbReference type="UniPathway" id="UPA00842"/>
<dbReference type="InterPro" id="IPR017972">
    <property type="entry name" value="Cyt_P450_CS"/>
</dbReference>
<dbReference type="InterPro" id="IPR036396">
    <property type="entry name" value="Cyt_P450_sf"/>
</dbReference>
<evidence type="ECO:0000256" key="13">
    <source>
        <dbReference type="PIRSR" id="PIRSR602401-1"/>
    </source>
</evidence>
<keyword evidence="4 13" id="KW-0349">Heme</keyword>
<dbReference type="AlphaFoldDB" id="A0A0C9S3Q0"/>
<keyword evidence="9 13" id="KW-0408">Iron</keyword>
<feature type="binding site" description="axial binding residue" evidence="13">
    <location>
        <position position="468"/>
    </location>
    <ligand>
        <name>heme</name>
        <dbReference type="ChEBI" id="CHEBI:30413"/>
    </ligand>
    <ligandPart>
        <name>Fe</name>
        <dbReference type="ChEBI" id="CHEBI:18248"/>
    </ligandPart>
</feature>
<dbReference type="GO" id="GO:0016705">
    <property type="term" value="F:oxidoreductase activity, acting on paired donors, with incorporation or reduction of molecular oxygen"/>
    <property type="evidence" value="ECO:0007669"/>
    <property type="project" value="InterPro"/>
</dbReference>
<dbReference type="InterPro" id="IPR001128">
    <property type="entry name" value="Cyt_P450"/>
</dbReference>
<evidence type="ECO:0000256" key="14">
    <source>
        <dbReference type="RuleBase" id="RU000461"/>
    </source>
</evidence>
<reference evidence="15" key="1">
    <citation type="submission" date="2015-02" db="EMBL/GenBank/DDBJ databases">
        <title>A transcriptome of Wollemia nobilis - a relic of Gondwana.</title>
        <authorList>
            <person name="Chia J.Y."/>
            <person name="Leong Y.S."/>
            <person name="Abdul Karim S."/>
            <person name="Wan Azmi N."/>
            <person name="Hercus R."/>
            <person name="Croft L."/>
        </authorList>
    </citation>
    <scope>NUCLEOTIDE SEQUENCE</scope>
    <source>
        <strain evidence="15">MaeBrown</strain>
        <tissue evidence="15">Leaf</tissue>
    </source>
</reference>
<evidence type="ECO:0000256" key="4">
    <source>
        <dbReference type="ARBA" id="ARBA00022617"/>
    </source>
</evidence>